<dbReference type="SUPFAM" id="SSF47384">
    <property type="entry name" value="Homodimeric domain of signal transducing histidine kinase"/>
    <property type="match status" value="1"/>
</dbReference>
<dbReference type="RefSeq" id="WP_003610330.1">
    <property type="nucleotide sequence ID" value="NZ_ADVE02000001.1"/>
</dbReference>
<dbReference type="NCBIfam" id="TIGR00229">
    <property type="entry name" value="sensory_box"/>
    <property type="match status" value="2"/>
</dbReference>
<feature type="domain" description="PAC" evidence="11">
    <location>
        <begin position="415"/>
        <end position="470"/>
    </location>
</feature>
<dbReference type="PANTHER" id="PTHR43065:SF10">
    <property type="entry name" value="PEROXIDE STRESS-ACTIVATED HISTIDINE KINASE MAK3"/>
    <property type="match status" value="1"/>
</dbReference>
<keyword evidence="8" id="KW-0902">Two-component regulatory system</keyword>
<keyword evidence="4" id="KW-0808">Transferase</keyword>
<dbReference type="Pfam" id="PF13426">
    <property type="entry name" value="PAS_9"/>
    <property type="match status" value="1"/>
</dbReference>
<dbReference type="InterPro" id="IPR004358">
    <property type="entry name" value="Sig_transdc_His_kin-like_C"/>
</dbReference>
<dbReference type="CDD" id="cd00082">
    <property type="entry name" value="HisKA"/>
    <property type="match status" value="1"/>
</dbReference>
<dbReference type="Gene3D" id="3.30.565.10">
    <property type="entry name" value="Histidine kinase-like ATPase, C-terminal domain"/>
    <property type="match status" value="1"/>
</dbReference>
<sequence length="712" mass="77437">MHSETQLCFDGSIGIDEPLRVSGIECVGELAWGSHFCQFYRNADELLEIVAPYFAAGVAAQELCLWAVAPPVSVEQARAALGRLSPQLRKGRAAGLIEIAPFEAVYLHEGRLDGAHALRVLENKLEEASVRGFAGLRVAGNAFEFGAEEWPHIAKYETRLGSLVSSRRILSLCSYPLSCCGASEVLDVIARHDFALMRRNGQWEVIENVAAHRARQAQRESEEYFRLMAQGAPDTALFTLDPEGRVASWNLGAERICGWTAAEIVGRDVAVFYPEDRRGAAAQELDSAVAHGGYKGESECLRKDGTSFPVEMQVSPLRDDRGRLRGFARTMRDVSERKRCEREAMASQAHLRALVESAVDGIVTLDESGVILSVNSAALRMFAYEPGEAIGRPFGLFVPQALEPGSFLADWPAARDAEPEVGGLVGRRKDGSAFPLELTITEAPFEGGRLFIGFLRDLTERRRAEAQMHKLRVDRFDLMAQVAAGVAHEVNQPLSAIAAYLGTARRLLQRVRRGEGVAVDLERILERAVAQVMRSAQIIGELRGVVAAAEPDKTLQSLHRIIEETSGVAGADETTAKVAVTIALAAANDRVIVDRAQMRQVLINLERNAVEAMQRAERRELVISTRLEGGMIRTDIADTGAGLSEEITSLLFEPFVTTKTHGLGVGLAVSRAIVEAHYGRLWAESNPGGGAILSFTLPLAGEHGDAAYAEAE</sequence>
<evidence type="ECO:0000313" key="12">
    <source>
        <dbReference type="EMBL" id="ATQ69516.1"/>
    </source>
</evidence>
<evidence type="ECO:0000313" key="13">
    <source>
        <dbReference type="Proteomes" id="UP000230709"/>
    </source>
</evidence>
<dbReference type="InterPro" id="IPR036890">
    <property type="entry name" value="HATPase_C_sf"/>
</dbReference>
<protein>
    <recommendedName>
        <fullName evidence="2">histidine kinase</fullName>
        <ecNumber evidence="2">2.7.13.3</ecNumber>
    </recommendedName>
</protein>
<comment type="catalytic activity">
    <reaction evidence="1">
        <text>ATP + protein L-histidine = ADP + protein N-phospho-L-histidine.</text>
        <dbReference type="EC" id="2.7.13.3"/>
    </reaction>
</comment>
<dbReference type="InterPro" id="IPR036097">
    <property type="entry name" value="HisK_dim/P_sf"/>
</dbReference>
<dbReference type="Pfam" id="PF00989">
    <property type="entry name" value="PAS"/>
    <property type="match status" value="1"/>
</dbReference>
<dbReference type="PANTHER" id="PTHR43065">
    <property type="entry name" value="SENSOR HISTIDINE KINASE"/>
    <property type="match status" value="1"/>
</dbReference>
<dbReference type="Pfam" id="PF02518">
    <property type="entry name" value="HATPase_c"/>
    <property type="match status" value="1"/>
</dbReference>
<evidence type="ECO:0000256" key="4">
    <source>
        <dbReference type="ARBA" id="ARBA00022679"/>
    </source>
</evidence>
<keyword evidence="3" id="KW-0597">Phosphoprotein</keyword>
<feature type="domain" description="PAC" evidence="11">
    <location>
        <begin position="294"/>
        <end position="346"/>
    </location>
</feature>
<evidence type="ECO:0000259" key="11">
    <source>
        <dbReference type="PROSITE" id="PS50113"/>
    </source>
</evidence>
<dbReference type="PROSITE" id="PS50113">
    <property type="entry name" value="PAC"/>
    <property type="match status" value="2"/>
</dbReference>
<proteinExistence type="predicted"/>
<dbReference type="InterPro" id="IPR000700">
    <property type="entry name" value="PAS-assoc_C"/>
</dbReference>
<dbReference type="InterPro" id="IPR013767">
    <property type="entry name" value="PAS_fold"/>
</dbReference>
<dbReference type="InterPro" id="IPR001610">
    <property type="entry name" value="PAC"/>
</dbReference>
<dbReference type="InterPro" id="IPR005467">
    <property type="entry name" value="His_kinase_dom"/>
</dbReference>
<keyword evidence="5" id="KW-0547">Nucleotide-binding</keyword>
<dbReference type="CDD" id="cd00130">
    <property type="entry name" value="PAS"/>
    <property type="match status" value="2"/>
</dbReference>
<dbReference type="Pfam" id="PF14417">
    <property type="entry name" value="MEDS"/>
    <property type="match status" value="1"/>
</dbReference>
<dbReference type="PRINTS" id="PR00344">
    <property type="entry name" value="BCTRLSENSOR"/>
</dbReference>
<feature type="domain" description="PAS" evidence="10">
    <location>
        <begin position="347"/>
        <end position="404"/>
    </location>
</feature>
<evidence type="ECO:0000259" key="10">
    <source>
        <dbReference type="PROSITE" id="PS50112"/>
    </source>
</evidence>
<dbReference type="InterPro" id="IPR025847">
    <property type="entry name" value="MEDS_domain"/>
</dbReference>
<evidence type="ECO:0000256" key="8">
    <source>
        <dbReference type="ARBA" id="ARBA00023012"/>
    </source>
</evidence>
<dbReference type="GO" id="GO:0000155">
    <property type="term" value="F:phosphorelay sensor kinase activity"/>
    <property type="evidence" value="ECO:0007669"/>
    <property type="project" value="InterPro"/>
</dbReference>
<feature type="domain" description="Histidine kinase" evidence="9">
    <location>
        <begin position="485"/>
        <end position="701"/>
    </location>
</feature>
<accession>A0A2D2D3I4</accession>
<keyword evidence="6 12" id="KW-0418">Kinase</keyword>
<dbReference type="Proteomes" id="UP000230709">
    <property type="component" value="Chromosome"/>
</dbReference>
<dbReference type="EC" id="2.7.13.3" evidence="2"/>
<gene>
    <name evidence="12" type="ORF">CQW49_17740</name>
</gene>
<dbReference type="EMBL" id="CP023737">
    <property type="protein sequence ID" value="ATQ69516.1"/>
    <property type="molecule type" value="Genomic_DNA"/>
</dbReference>
<dbReference type="STRING" id="595536.GCA_000178815_01631"/>
<keyword evidence="13" id="KW-1185">Reference proteome</keyword>
<evidence type="ECO:0000256" key="2">
    <source>
        <dbReference type="ARBA" id="ARBA00012438"/>
    </source>
</evidence>
<evidence type="ECO:0000256" key="7">
    <source>
        <dbReference type="ARBA" id="ARBA00022840"/>
    </source>
</evidence>
<dbReference type="AlphaFoldDB" id="A0A2D2D3I4"/>
<dbReference type="PROSITE" id="PS50109">
    <property type="entry name" value="HIS_KIN"/>
    <property type="match status" value="1"/>
</dbReference>
<dbReference type="InterPro" id="IPR035965">
    <property type="entry name" value="PAS-like_dom_sf"/>
</dbReference>
<evidence type="ECO:0000256" key="3">
    <source>
        <dbReference type="ARBA" id="ARBA00022553"/>
    </source>
</evidence>
<dbReference type="Gene3D" id="1.10.287.130">
    <property type="match status" value="1"/>
</dbReference>
<dbReference type="KEGG" id="mtw:CQW49_17740"/>
<dbReference type="SMART" id="SM00387">
    <property type="entry name" value="HATPase_c"/>
    <property type="match status" value="1"/>
</dbReference>
<evidence type="ECO:0000259" key="9">
    <source>
        <dbReference type="PROSITE" id="PS50109"/>
    </source>
</evidence>
<name>A0A2D2D3I4_METT3</name>
<dbReference type="SMART" id="SM00086">
    <property type="entry name" value="PAC"/>
    <property type="match status" value="2"/>
</dbReference>
<keyword evidence="7" id="KW-0067">ATP-binding</keyword>
<evidence type="ECO:0000256" key="1">
    <source>
        <dbReference type="ARBA" id="ARBA00000085"/>
    </source>
</evidence>
<dbReference type="InterPro" id="IPR000014">
    <property type="entry name" value="PAS"/>
</dbReference>
<organism evidence="12 13">
    <name type="scientific">Methylosinus trichosporium (strain ATCC 35070 / NCIMB 11131 / UNIQEM 75 / OB3b)</name>
    <dbReference type="NCBI Taxonomy" id="595536"/>
    <lineage>
        <taxon>Bacteria</taxon>
        <taxon>Pseudomonadati</taxon>
        <taxon>Pseudomonadota</taxon>
        <taxon>Alphaproteobacteria</taxon>
        <taxon>Hyphomicrobiales</taxon>
        <taxon>Methylocystaceae</taxon>
        <taxon>Methylosinus</taxon>
    </lineage>
</organism>
<dbReference type="PROSITE" id="PS50112">
    <property type="entry name" value="PAS"/>
    <property type="match status" value="2"/>
</dbReference>
<dbReference type="SMART" id="SM00091">
    <property type="entry name" value="PAS"/>
    <property type="match status" value="2"/>
</dbReference>
<evidence type="ECO:0000256" key="5">
    <source>
        <dbReference type="ARBA" id="ARBA00022741"/>
    </source>
</evidence>
<dbReference type="InterPro" id="IPR003661">
    <property type="entry name" value="HisK_dim/P_dom"/>
</dbReference>
<feature type="domain" description="PAS" evidence="10">
    <location>
        <begin position="221"/>
        <end position="292"/>
    </location>
</feature>
<dbReference type="SMART" id="SM00388">
    <property type="entry name" value="HisKA"/>
    <property type="match status" value="1"/>
</dbReference>
<dbReference type="Gene3D" id="3.30.450.20">
    <property type="entry name" value="PAS domain"/>
    <property type="match status" value="2"/>
</dbReference>
<reference evidence="13" key="1">
    <citation type="submission" date="2017-10" db="EMBL/GenBank/DDBJ databases">
        <title>Completed PacBio SMRT sequence of Methylosinus trichosporium OB3b reveals presence of a third large plasmid.</title>
        <authorList>
            <person name="Charles T.C."/>
            <person name="Lynch M.D.J."/>
            <person name="Heil J.R."/>
            <person name="Cheng J."/>
        </authorList>
    </citation>
    <scope>NUCLEOTIDE SEQUENCE [LARGE SCALE GENOMIC DNA]</scope>
    <source>
        <strain evidence="13">OB3b</strain>
    </source>
</reference>
<evidence type="ECO:0000256" key="6">
    <source>
        <dbReference type="ARBA" id="ARBA00022777"/>
    </source>
</evidence>
<dbReference type="SUPFAM" id="SSF55874">
    <property type="entry name" value="ATPase domain of HSP90 chaperone/DNA topoisomerase II/histidine kinase"/>
    <property type="match status" value="1"/>
</dbReference>
<dbReference type="SUPFAM" id="SSF55785">
    <property type="entry name" value="PYP-like sensor domain (PAS domain)"/>
    <property type="match status" value="2"/>
</dbReference>
<dbReference type="InterPro" id="IPR003594">
    <property type="entry name" value="HATPase_dom"/>
</dbReference>